<comment type="similarity">
    <text evidence="1">Belongs to the ROK (NagC/XylR) family.</text>
</comment>
<evidence type="ECO:0000313" key="3">
    <source>
        <dbReference type="Proteomes" id="UP000469194"/>
    </source>
</evidence>
<protein>
    <submittedName>
        <fullName evidence="2">ROK family protein</fullName>
    </submittedName>
</protein>
<comment type="caution">
    <text evidence="2">The sequence shown here is derived from an EMBL/GenBank/DDBJ whole genome shotgun (WGS) entry which is preliminary data.</text>
</comment>
<sequence>MHALAFDVGGTKIAAGLCDDEDRIIHRWRIPTPHDPADIDAAIAGIYREAKGLCESGGTVGASGGTADSADRSGIGSIGISACGNVTSDRRTMSFAPNIAAWHDYPLADTVEAAIGHECPVMVENDANCAGWGEYVHGAGRGSAYMVLLTVGTGLGGAIIADGKLYRGAFGMAGELGHVAMVPDGDFCGCGLRGCAERYISGNALERFARSAVRRYPDRAGRLMELCGGNVDHLRGAMIAQAVKEGDSLAQYAFDKIGEWLGRVMAQASAVLDPELYVIGGGVVEVGDVLLGPARRNFDRFLEAGAHRPHARIVAAEAGQDAGLIGAANLSRQVTAG</sequence>
<dbReference type="SUPFAM" id="SSF53067">
    <property type="entry name" value="Actin-like ATPase domain"/>
    <property type="match status" value="1"/>
</dbReference>
<dbReference type="AlphaFoldDB" id="A0A6N9Z5V3"/>
<gene>
    <name evidence="2" type="ORF">GFD25_08515</name>
</gene>
<dbReference type="PANTHER" id="PTHR18964">
    <property type="entry name" value="ROK (REPRESSOR, ORF, KINASE) FAMILY"/>
    <property type="match status" value="1"/>
</dbReference>
<dbReference type="InterPro" id="IPR000600">
    <property type="entry name" value="ROK"/>
</dbReference>
<dbReference type="Proteomes" id="UP000469194">
    <property type="component" value="Unassembled WGS sequence"/>
</dbReference>
<dbReference type="PROSITE" id="PS01125">
    <property type="entry name" value="ROK"/>
    <property type="match status" value="1"/>
</dbReference>
<dbReference type="RefSeq" id="WP_163231876.1">
    <property type="nucleotide sequence ID" value="NZ_WHZW01000017.1"/>
</dbReference>
<dbReference type="EMBL" id="WHZW01000017">
    <property type="protein sequence ID" value="NEG90022.1"/>
    <property type="molecule type" value="Genomic_DNA"/>
</dbReference>
<keyword evidence="3" id="KW-1185">Reference proteome</keyword>
<organism evidence="2 3">
    <name type="scientific">Bifidobacterium aerophilum</name>
    <dbReference type="NCBI Taxonomy" id="1798155"/>
    <lineage>
        <taxon>Bacteria</taxon>
        <taxon>Bacillati</taxon>
        <taxon>Actinomycetota</taxon>
        <taxon>Actinomycetes</taxon>
        <taxon>Bifidobacteriales</taxon>
        <taxon>Bifidobacteriaceae</taxon>
        <taxon>Bifidobacterium</taxon>
    </lineage>
</organism>
<evidence type="ECO:0000313" key="2">
    <source>
        <dbReference type="EMBL" id="NEG90022.1"/>
    </source>
</evidence>
<dbReference type="Pfam" id="PF00480">
    <property type="entry name" value="ROK"/>
    <property type="match status" value="1"/>
</dbReference>
<reference evidence="2 3" key="1">
    <citation type="submission" date="2019-10" db="EMBL/GenBank/DDBJ databases">
        <title>Bifidobacterium from non-human primates.</title>
        <authorList>
            <person name="Modesto M."/>
        </authorList>
    </citation>
    <scope>NUCLEOTIDE SEQUENCE [LARGE SCALE GENOMIC DNA]</scope>
    <source>
        <strain evidence="2 3">TRE17</strain>
    </source>
</reference>
<evidence type="ECO:0000256" key="1">
    <source>
        <dbReference type="ARBA" id="ARBA00006479"/>
    </source>
</evidence>
<dbReference type="Gene3D" id="3.30.420.40">
    <property type="match status" value="2"/>
</dbReference>
<dbReference type="InterPro" id="IPR043129">
    <property type="entry name" value="ATPase_NBD"/>
</dbReference>
<accession>A0A6N9Z5V3</accession>
<proteinExistence type="inferred from homology"/>
<dbReference type="InterPro" id="IPR049874">
    <property type="entry name" value="ROK_cs"/>
</dbReference>
<dbReference type="PANTHER" id="PTHR18964:SF173">
    <property type="entry name" value="GLUCOKINASE"/>
    <property type="match status" value="1"/>
</dbReference>
<name>A0A6N9Z5V3_9BIFI</name>